<evidence type="ECO:0000256" key="4">
    <source>
        <dbReference type="SAM" id="Phobius"/>
    </source>
</evidence>
<feature type="transmembrane region" description="Helical" evidence="4">
    <location>
        <begin position="236"/>
        <end position="258"/>
    </location>
</feature>
<keyword evidence="3" id="KW-0808">Transferase</keyword>
<sequence length="349" mass="39134">MQTAIVIVSFNGRKWLGQCLKSCQTCAPDVPIYVVDNASTDGSAEIAATFPEVTLLRQELNRGFAGGNNAGLRAALNDGAEAVMLLNQDAVLSEGCLPALEKYLAEHPQVAGVQPAIMLPDGRVNSLGNSFHFLGFGESGGSGLSLAEAQAKLPWLKHNTEPPYLSGAAVLLRAEALKQAGLFYEELFMYHEDLELSLRLRVAGWQLAVAPQVKVIHFYEPARSRKQYYYMERNRLIVWYEVFSWRTVCLLLPIYLIAEPILLLMSVAQGWLGEKLHSYGYFFRAGSWLHIMVARRRIKRLRCVSDKHLMALAAARISYQTGPTAFITRWFWNPLSSLAWAVFKPLIRW</sequence>
<dbReference type="Proteomes" id="UP000178936">
    <property type="component" value="Unassembled WGS sequence"/>
</dbReference>
<reference evidence="5 6" key="1">
    <citation type="journal article" date="2016" name="Nat. Commun.">
        <title>Thousands of microbial genomes shed light on interconnected biogeochemical processes in an aquifer system.</title>
        <authorList>
            <person name="Anantharaman K."/>
            <person name="Brown C.T."/>
            <person name="Hug L.A."/>
            <person name="Sharon I."/>
            <person name="Castelle C.J."/>
            <person name="Probst A.J."/>
            <person name="Thomas B.C."/>
            <person name="Singh A."/>
            <person name="Wilkins M.J."/>
            <person name="Karaoz U."/>
            <person name="Brodie E.L."/>
            <person name="Williams K.H."/>
            <person name="Hubbard S.S."/>
            <person name="Banfield J.F."/>
        </authorList>
    </citation>
    <scope>NUCLEOTIDE SEQUENCE [LARGE SCALE GENOMIC DNA]</scope>
</reference>
<evidence type="ECO:0000313" key="6">
    <source>
        <dbReference type="Proteomes" id="UP000178936"/>
    </source>
</evidence>
<dbReference type="InterPro" id="IPR029044">
    <property type="entry name" value="Nucleotide-diphossugar_trans"/>
</dbReference>
<evidence type="ECO:0000256" key="2">
    <source>
        <dbReference type="ARBA" id="ARBA00022676"/>
    </source>
</evidence>
<dbReference type="Pfam" id="PF13641">
    <property type="entry name" value="Glyco_tranf_2_3"/>
    <property type="match status" value="1"/>
</dbReference>
<dbReference type="PANTHER" id="PTHR43179:SF12">
    <property type="entry name" value="GALACTOFURANOSYLTRANSFERASE GLFT2"/>
    <property type="match status" value="1"/>
</dbReference>
<dbReference type="PANTHER" id="PTHR43179">
    <property type="entry name" value="RHAMNOSYLTRANSFERASE WBBL"/>
    <property type="match status" value="1"/>
</dbReference>
<comment type="similarity">
    <text evidence="1">Belongs to the glycosyltransferase 2 family.</text>
</comment>
<name>A0A1G2Q6Q1_9BACT</name>
<keyword evidence="2" id="KW-0328">Glycosyltransferase</keyword>
<dbReference type="SUPFAM" id="SSF53448">
    <property type="entry name" value="Nucleotide-diphospho-sugar transferases"/>
    <property type="match status" value="1"/>
</dbReference>
<protein>
    <submittedName>
        <fullName evidence="5">Uncharacterized protein</fullName>
    </submittedName>
</protein>
<evidence type="ECO:0000256" key="3">
    <source>
        <dbReference type="ARBA" id="ARBA00022679"/>
    </source>
</evidence>
<organism evidence="5 6">
    <name type="scientific">Candidatus Veblenbacteria bacterium RIFOXYA2_FULL_43_9</name>
    <dbReference type="NCBI Taxonomy" id="1802425"/>
    <lineage>
        <taxon>Bacteria</taxon>
        <taxon>Candidatus Vebleniibacteriota</taxon>
    </lineage>
</organism>
<evidence type="ECO:0000256" key="1">
    <source>
        <dbReference type="ARBA" id="ARBA00006739"/>
    </source>
</evidence>
<dbReference type="AlphaFoldDB" id="A0A1G2Q6Q1"/>
<dbReference type="GO" id="GO:0016757">
    <property type="term" value="F:glycosyltransferase activity"/>
    <property type="evidence" value="ECO:0007669"/>
    <property type="project" value="UniProtKB-KW"/>
</dbReference>
<dbReference type="Gene3D" id="3.90.550.10">
    <property type="entry name" value="Spore Coat Polysaccharide Biosynthesis Protein SpsA, Chain A"/>
    <property type="match status" value="1"/>
</dbReference>
<keyword evidence="4" id="KW-0472">Membrane</keyword>
<keyword evidence="4" id="KW-0812">Transmembrane</keyword>
<accession>A0A1G2Q6Q1</accession>
<keyword evidence="4" id="KW-1133">Transmembrane helix</keyword>
<comment type="caution">
    <text evidence="5">The sequence shown here is derived from an EMBL/GenBank/DDBJ whole genome shotgun (WGS) entry which is preliminary data.</text>
</comment>
<gene>
    <name evidence="5" type="ORF">A2226_03395</name>
</gene>
<proteinExistence type="inferred from homology"/>
<dbReference type="CDD" id="cd04186">
    <property type="entry name" value="GT_2_like_c"/>
    <property type="match status" value="1"/>
</dbReference>
<dbReference type="EMBL" id="MHTB01000010">
    <property type="protein sequence ID" value="OHA55571.1"/>
    <property type="molecule type" value="Genomic_DNA"/>
</dbReference>
<evidence type="ECO:0000313" key="5">
    <source>
        <dbReference type="EMBL" id="OHA55571.1"/>
    </source>
</evidence>